<reference evidence="1 2" key="1">
    <citation type="submission" date="2020-09" db="EMBL/GenBank/DDBJ databases">
        <title>De no assembly of potato wild relative species, Solanum commersonii.</title>
        <authorList>
            <person name="Cho K."/>
        </authorList>
    </citation>
    <scope>NUCLEOTIDE SEQUENCE [LARGE SCALE GENOMIC DNA]</scope>
    <source>
        <strain evidence="1">LZ3.2</strain>
        <tissue evidence="1">Leaf</tissue>
    </source>
</reference>
<protein>
    <submittedName>
        <fullName evidence="1">Uncharacterized protein</fullName>
    </submittedName>
</protein>
<organism evidence="1 2">
    <name type="scientific">Solanum commersonii</name>
    <name type="common">Commerson's wild potato</name>
    <name type="synonym">Commerson's nightshade</name>
    <dbReference type="NCBI Taxonomy" id="4109"/>
    <lineage>
        <taxon>Eukaryota</taxon>
        <taxon>Viridiplantae</taxon>
        <taxon>Streptophyta</taxon>
        <taxon>Embryophyta</taxon>
        <taxon>Tracheophyta</taxon>
        <taxon>Spermatophyta</taxon>
        <taxon>Magnoliopsida</taxon>
        <taxon>eudicotyledons</taxon>
        <taxon>Gunneridae</taxon>
        <taxon>Pentapetalae</taxon>
        <taxon>asterids</taxon>
        <taxon>lamiids</taxon>
        <taxon>Solanales</taxon>
        <taxon>Solanaceae</taxon>
        <taxon>Solanoideae</taxon>
        <taxon>Solaneae</taxon>
        <taxon>Solanum</taxon>
    </lineage>
</organism>
<dbReference type="AlphaFoldDB" id="A0A9J5WLD9"/>
<accession>A0A9J5WLD9</accession>
<dbReference type="EMBL" id="JACXVP010000011">
    <property type="protein sequence ID" value="KAG5575848.1"/>
    <property type="molecule type" value="Genomic_DNA"/>
</dbReference>
<name>A0A9J5WLD9_SOLCO</name>
<evidence type="ECO:0000313" key="2">
    <source>
        <dbReference type="Proteomes" id="UP000824120"/>
    </source>
</evidence>
<keyword evidence="2" id="KW-1185">Reference proteome</keyword>
<proteinExistence type="predicted"/>
<evidence type="ECO:0000313" key="1">
    <source>
        <dbReference type="EMBL" id="KAG5575848.1"/>
    </source>
</evidence>
<sequence length="164" mass="19020">MFFFRIFLSGFWIPLMELQALWGKICAFEILVALGYNGNGWTLGEETPLLTANKWPQWIVMTCQKLVSLSRDKTTMMMRSTHMIVKQQPDHHYKEEQVHILQSIHQENELKRRSSLSLFPAPSIPVKVLVKVLHELAYITKFLPNRVFSSAWAYVQSLGLAKMP</sequence>
<gene>
    <name evidence="1" type="ORF">H5410_055982</name>
</gene>
<dbReference type="Proteomes" id="UP000824120">
    <property type="component" value="Chromosome 11"/>
</dbReference>
<comment type="caution">
    <text evidence="1">The sequence shown here is derived from an EMBL/GenBank/DDBJ whole genome shotgun (WGS) entry which is preliminary data.</text>
</comment>